<protein>
    <submittedName>
        <fullName evidence="2">Uncharacterized protein</fullName>
    </submittedName>
</protein>
<keyword evidence="1" id="KW-0472">Membrane</keyword>
<keyword evidence="1" id="KW-1133">Transmembrane helix</keyword>
<dbReference type="Proteomes" id="UP000005580">
    <property type="component" value="Unassembled WGS sequence"/>
</dbReference>
<organism evidence="2 3">
    <name type="scientific">Hoylesella oralis ATCC 33269</name>
    <dbReference type="NCBI Taxonomy" id="873533"/>
    <lineage>
        <taxon>Bacteria</taxon>
        <taxon>Pseudomonadati</taxon>
        <taxon>Bacteroidota</taxon>
        <taxon>Bacteroidia</taxon>
        <taxon>Bacteroidales</taxon>
        <taxon>Prevotellaceae</taxon>
        <taxon>Hoylesella</taxon>
    </lineage>
</organism>
<proteinExistence type="predicted"/>
<reference evidence="2" key="1">
    <citation type="submission" date="2011-01" db="EMBL/GenBank/DDBJ databases">
        <authorList>
            <person name="Muzny D."/>
            <person name="Qin X."/>
            <person name="Buhay C."/>
            <person name="Dugan-Rocha S."/>
            <person name="Ding Y."/>
            <person name="Chen G."/>
            <person name="Hawes A."/>
            <person name="Holder M."/>
            <person name="Jhangiani S."/>
            <person name="Johnson A."/>
            <person name="Khan Z."/>
            <person name="Li Z."/>
            <person name="Liu W."/>
            <person name="Liu X."/>
            <person name="Perez L."/>
            <person name="Shen H."/>
            <person name="Wang Q."/>
            <person name="Watt J."/>
            <person name="Xi L."/>
            <person name="Xin Y."/>
            <person name="Zhou J."/>
            <person name="Deng J."/>
            <person name="Jiang H."/>
            <person name="Liu Y."/>
            <person name="Qu J."/>
            <person name="Song X.-Z."/>
            <person name="Zhang L."/>
            <person name="Villasana D."/>
            <person name="Johnson A."/>
            <person name="Liu J."/>
            <person name="Liyanage D."/>
            <person name="Lorensuhewa L."/>
            <person name="Robinson T."/>
            <person name="Song A."/>
            <person name="Song B.-B."/>
            <person name="Dinh H."/>
            <person name="Thornton R."/>
            <person name="Coyle M."/>
            <person name="Francisco L."/>
            <person name="Jackson L."/>
            <person name="Javaid M."/>
            <person name="Korchina V."/>
            <person name="Kovar C."/>
            <person name="Mata R."/>
            <person name="Mathew T."/>
            <person name="Ngo R."/>
            <person name="Nguyen L."/>
            <person name="Nguyen N."/>
            <person name="Okwuonu G."/>
            <person name="Ongeri F."/>
            <person name="Pham C."/>
            <person name="Simmons D."/>
            <person name="Wilczek-Boney K."/>
            <person name="Hale W."/>
            <person name="Jakkamsetti A."/>
            <person name="Pham P."/>
            <person name="Ruth R."/>
            <person name="San Lucas F."/>
            <person name="Warren J."/>
            <person name="Zhang J."/>
            <person name="Zhao Z."/>
            <person name="Zhou C."/>
            <person name="Zhu D."/>
            <person name="Lee S."/>
            <person name="Bess C."/>
            <person name="Blankenburg K."/>
            <person name="Forbes L."/>
            <person name="Fu Q."/>
            <person name="Gubbala S."/>
            <person name="Hirani K."/>
            <person name="Jayaseelan J.C."/>
            <person name="Lara F."/>
            <person name="Munidasa M."/>
            <person name="Palculict T."/>
            <person name="Patil S."/>
            <person name="Pu L.-L."/>
            <person name="Saada N."/>
            <person name="Tang L."/>
            <person name="Weissenberger G."/>
            <person name="Zhu Y."/>
            <person name="Hemphill L."/>
            <person name="Shang Y."/>
            <person name="Youmans B."/>
            <person name="Ayvaz T."/>
            <person name="Ross M."/>
            <person name="Santibanez J."/>
            <person name="Aqrawi P."/>
            <person name="Gross S."/>
            <person name="Joshi V."/>
            <person name="Fowler G."/>
            <person name="Nazareth L."/>
            <person name="Reid J."/>
            <person name="Worley K."/>
            <person name="Petrosino J."/>
            <person name="Highlander S."/>
            <person name="Gibbs R."/>
        </authorList>
    </citation>
    <scope>NUCLEOTIDE SEQUENCE [LARGE SCALE GENOMIC DNA]</scope>
    <source>
        <strain evidence="2">ATCC 33269</strain>
    </source>
</reference>
<name>E7RPB5_9BACT</name>
<accession>E7RPB5</accession>
<gene>
    <name evidence="2" type="ORF">HMPREF0663_11016</name>
</gene>
<evidence type="ECO:0000256" key="1">
    <source>
        <dbReference type="SAM" id="Phobius"/>
    </source>
</evidence>
<dbReference type="EMBL" id="AEPE02000003">
    <property type="protein sequence ID" value="EFZ37558.1"/>
    <property type="molecule type" value="Genomic_DNA"/>
</dbReference>
<keyword evidence="1" id="KW-0812">Transmembrane</keyword>
<dbReference type="HOGENOM" id="CLU_2992927_0_0_10"/>
<evidence type="ECO:0000313" key="3">
    <source>
        <dbReference type="Proteomes" id="UP000005580"/>
    </source>
</evidence>
<dbReference type="AlphaFoldDB" id="E7RPB5"/>
<evidence type="ECO:0000313" key="2">
    <source>
        <dbReference type="EMBL" id="EFZ37558.1"/>
    </source>
</evidence>
<comment type="caution">
    <text evidence="2">The sequence shown here is derived from an EMBL/GenBank/DDBJ whole genome shotgun (WGS) entry which is preliminary data.</text>
</comment>
<feature type="transmembrane region" description="Helical" evidence="1">
    <location>
        <begin position="12"/>
        <end position="36"/>
    </location>
</feature>
<sequence>MLILFDRSHFFIGYTVFLSGISITVMFVYPVIFLQYHGIRTLRKIKPILLRMGKGQA</sequence>
<keyword evidence="3" id="KW-1185">Reference proteome</keyword>